<keyword evidence="5" id="KW-0966">Cell projection</keyword>
<dbReference type="GO" id="GO:0007288">
    <property type="term" value="P:sperm axoneme assembly"/>
    <property type="evidence" value="ECO:0007669"/>
    <property type="project" value="TreeGrafter"/>
</dbReference>
<evidence type="ECO:0000313" key="9">
    <source>
        <dbReference type="Proteomes" id="UP000031443"/>
    </source>
</evidence>
<evidence type="ECO:0000256" key="4">
    <source>
        <dbReference type="ARBA" id="ARBA00023212"/>
    </source>
</evidence>
<evidence type="ECO:0000256" key="7">
    <source>
        <dbReference type="SAM" id="MobiDB-lite"/>
    </source>
</evidence>
<dbReference type="Proteomes" id="UP000031443">
    <property type="component" value="Unassembled WGS sequence"/>
</dbReference>
<gene>
    <name evidence="8" type="ORF">UY3_05147</name>
</gene>
<dbReference type="CDD" id="cd23766">
    <property type="entry name" value="IQCG"/>
    <property type="match status" value="1"/>
</dbReference>
<comment type="subcellular location">
    <subcellularLocation>
        <location evidence="2">Cell projection</location>
    </subcellularLocation>
    <subcellularLocation>
        <location evidence="1">Cytoplasm</location>
        <location evidence="1">Cytoskeleton</location>
    </subcellularLocation>
</comment>
<accession>M7BZV9</accession>
<name>M7BZV9_CHEMY</name>
<organism evidence="8 9">
    <name type="scientific">Chelonia mydas</name>
    <name type="common">Green sea-turtle</name>
    <name type="synonym">Chelonia agassizi</name>
    <dbReference type="NCBI Taxonomy" id="8469"/>
    <lineage>
        <taxon>Eukaryota</taxon>
        <taxon>Metazoa</taxon>
        <taxon>Chordata</taxon>
        <taxon>Craniata</taxon>
        <taxon>Vertebrata</taxon>
        <taxon>Euteleostomi</taxon>
        <taxon>Archelosauria</taxon>
        <taxon>Testudinata</taxon>
        <taxon>Testudines</taxon>
        <taxon>Cryptodira</taxon>
        <taxon>Durocryptodira</taxon>
        <taxon>Americhelydia</taxon>
        <taxon>Chelonioidea</taxon>
        <taxon>Cheloniidae</taxon>
        <taxon>Chelonia</taxon>
    </lineage>
</organism>
<evidence type="ECO:0000256" key="1">
    <source>
        <dbReference type="ARBA" id="ARBA00004245"/>
    </source>
</evidence>
<protein>
    <submittedName>
        <fullName evidence="8">IQ domain-containing protein G</fullName>
    </submittedName>
</protein>
<dbReference type="PANTHER" id="PTHR14871">
    <property type="entry name" value="DYNEIN REGULATORY COMPLEX PROTEIN 9"/>
    <property type="match status" value="1"/>
</dbReference>
<dbReference type="GO" id="GO:0005856">
    <property type="term" value="C:cytoskeleton"/>
    <property type="evidence" value="ECO:0007669"/>
    <property type="project" value="UniProtKB-SubCell"/>
</dbReference>
<dbReference type="eggNOG" id="ENOG502QQR7">
    <property type="taxonomic scope" value="Eukaryota"/>
</dbReference>
<evidence type="ECO:0000256" key="2">
    <source>
        <dbReference type="ARBA" id="ARBA00004316"/>
    </source>
</evidence>
<reference evidence="9" key="1">
    <citation type="journal article" date="2013" name="Nat. Genet.">
        <title>The draft genomes of soft-shell turtle and green sea turtle yield insights into the development and evolution of the turtle-specific body plan.</title>
        <authorList>
            <person name="Wang Z."/>
            <person name="Pascual-Anaya J."/>
            <person name="Zadissa A."/>
            <person name="Li W."/>
            <person name="Niimura Y."/>
            <person name="Huang Z."/>
            <person name="Li C."/>
            <person name="White S."/>
            <person name="Xiong Z."/>
            <person name="Fang D."/>
            <person name="Wang B."/>
            <person name="Ming Y."/>
            <person name="Chen Y."/>
            <person name="Zheng Y."/>
            <person name="Kuraku S."/>
            <person name="Pignatelli M."/>
            <person name="Herrero J."/>
            <person name="Beal K."/>
            <person name="Nozawa M."/>
            <person name="Li Q."/>
            <person name="Wang J."/>
            <person name="Zhang H."/>
            <person name="Yu L."/>
            <person name="Shigenobu S."/>
            <person name="Wang J."/>
            <person name="Liu J."/>
            <person name="Flicek P."/>
            <person name="Searle S."/>
            <person name="Wang J."/>
            <person name="Kuratani S."/>
            <person name="Yin Y."/>
            <person name="Aken B."/>
            <person name="Zhang G."/>
            <person name="Irie N."/>
        </authorList>
    </citation>
    <scope>NUCLEOTIDE SEQUENCE [LARGE SCALE GENOMIC DNA]</scope>
</reference>
<proteinExistence type="predicted"/>
<dbReference type="GO" id="GO:0005737">
    <property type="term" value="C:cytoplasm"/>
    <property type="evidence" value="ECO:0007669"/>
    <property type="project" value="TreeGrafter"/>
</dbReference>
<keyword evidence="9" id="KW-1185">Reference proteome</keyword>
<feature type="compositionally biased region" description="Basic residues" evidence="7">
    <location>
        <begin position="415"/>
        <end position="427"/>
    </location>
</feature>
<sequence length="427" mass="49470">MANKKMEVFSPLEAVQICAVLEDCLDQLAILGYIMPVSYEGRTDISNIDAQEISEITKSQKELGVKFEQLMSAKSENRPTVPSESLKFTELGQQLQETSGDLKRANHLFSRAAKQSAVSSDNLRKVQADRQYVSDVIADTLQEMQTSGTFQSLLQAVQREEEKKFNFYTTIIREEEGRKEIKSLQKQLQDVKKEKDLELQNRNEMIAYLKDQLQEMKAKTDMESRYVKKDTELQIYQTQKKCSNAESDLLNEIERKSLSLSEVLSIHPYKQSLTGTPPRKTLRIKTDEEIRVHMEIENFLRQQQMKLEEKLEYWMEKYEKDTESKQQELNTLKASKANDLAALQELAKQCRLFEQVMIEDRVEKEAARRKVEQDALELKSVKKLQAWWRGTMVRHNIGPYKAIKKPKEDETKGKDKGKKGKAGAKKK</sequence>
<keyword evidence="3" id="KW-0963">Cytoplasm</keyword>
<dbReference type="STRING" id="8469.M7BZV9"/>
<evidence type="ECO:0000313" key="8">
    <source>
        <dbReference type="EMBL" id="EMP37633.1"/>
    </source>
</evidence>
<feature type="compositionally biased region" description="Basic and acidic residues" evidence="7">
    <location>
        <begin position="405"/>
        <end position="414"/>
    </location>
</feature>
<feature type="region of interest" description="Disordered" evidence="7">
    <location>
        <begin position="398"/>
        <end position="427"/>
    </location>
</feature>
<keyword evidence="4" id="KW-0206">Cytoskeleton</keyword>
<dbReference type="InterPro" id="IPR042618">
    <property type="entry name" value="IQCG"/>
</dbReference>
<dbReference type="GO" id="GO:0036126">
    <property type="term" value="C:sperm flagellum"/>
    <property type="evidence" value="ECO:0007669"/>
    <property type="project" value="TreeGrafter"/>
</dbReference>
<dbReference type="AlphaFoldDB" id="M7BZV9"/>
<dbReference type="PANTHER" id="PTHR14871:SF1">
    <property type="entry name" value="DYNEIN REGULATORY COMPLEX PROTEIN 9"/>
    <property type="match status" value="1"/>
</dbReference>
<evidence type="ECO:0000256" key="5">
    <source>
        <dbReference type="ARBA" id="ARBA00023273"/>
    </source>
</evidence>
<feature type="coiled-coil region" evidence="6">
    <location>
        <begin position="174"/>
        <end position="219"/>
    </location>
</feature>
<dbReference type="EMBL" id="KB521472">
    <property type="protein sequence ID" value="EMP37633.1"/>
    <property type="molecule type" value="Genomic_DNA"/>
</dbReference>
<keyword evidence="6" id="KW-0175">Coiled coil</keyword>
<dbReference type="PROSITE" id="PS50096">
    <property type="entry name" value="IQ"/>
    <property type="match status" value="1"/>
</dbReference>
<evidence type="ECO:0000256" key="6">
    <source>
        <dbReference type="SAM" id="Coils"/>
    </source>
</evidence>
<evidence type="ECO:0000256" key="3">
    <source>
        <dbReference type="ARBA" id="ARBA00022490"/>
    </source>
</evidence>